<dbReference type="OrthoDB" id="6478725at2759"/>
<proteinExistence type="predicted"/>
<name>A0A9J6G2Y1_HAELO</name>
<evidence type="ECO:0000313" key="1">
    <source>
        <dbReference type="EMBL" id="KAH9369435.1"/>
    </source>
</evidence>
<organism evidence="1 2">
    <name type="scientific">Haemaphysalis longicornis</name>
    <name type="common">Bush tick</name>
    <dbReference type="NCBI Taxonomy" id="44386"/>
    <lineage>
        <taxon>Eukaryota</taxon>
        <taxon>Metazoa</taxon>
        <taxon>Ecdysozoa</taxon>
        <taxon>Arthropoda</taxon>
        <taxon>Chelicerata</taxon>
        <taxon>Arachnida</taxon>
        <taxon>Acari</taxon>
        <taxon>Parasitiformes</taxon>
        <taxon>Ixodida</taxon>
        <taxon>Ixodoidea</taxon>
        <taxon>Ixodidae</taxon>
        <taxon>Haemaphysalinae</taxon>
        <taxon>Haemaphysalis</taxon>
    </lineage>
</organism>
<dbReference type="VEuPathDB" id="VectorBase:HLOH_044974"/>
<dbReference type="EMBL" id="JABSTR010000005">
    <property type="protein sequence ID" value="KAH9369435.1"/>
    <property type="molecule type" value="Genomic_DNA"/>
</dbReference>
<sequence>MTSYRIKRAAQICLGHSQRQPPTSLTAAAAYCVDFARRASIDGGGRDGRVGLTALQQAGGSPAAAKMAEGDASVGNADLGEIDLTWMDKLRKMVSSDAEWEAIILKKMEEKEEQR</sequence>
<reference evidence="1 2" key="1">
    <citation type="journal article" date="2020" name="Cell">
        <title>Large-Scale Comparative Analyses of Tick Genomes Elucidate Their Genetic Diversity and Vector Capacities.</title>
        <authorList>
            <consortium name="Tick Genome and Microbiome Consortium (TIGMIC)"/>
            <person name="Jia N."/>
            <person name="Wang J."/>
            <person name="Shi W."/>
            <person name="Du L."/>
            <person name="Sun Y."/>
            <person name="Zhan W."/>
            <person name="Jiang J.F."/>
            <person name="Wang Q."/>
            <person name="Zhang B."/>
            <person name="Ji P."/>
            <person name="Bell-Sakyi L."/>
            <person name="Cui X.M."/>
            <person name="Yuan T.T."/>
            <person name="Jiang B.G."/>
            <person name="Yang W.F."/>
            <person name="Lam T.T."/>
            <person name="Chang Q.C."/>
            <person name="Ding S.J."/>
            <person name="Wang X.J."/>
            <person name="Zhu J.G."/>
            <person name="Ruan X.D."/>
            <person name="Zhao L."/>
            <person name="Wei J.T."/>
            <person name="Ye R.Z."/>
            <person name="Que T.C."/>
            <person name="Du C.H."/>
            <person name="Zhou Y.H."/>
            <person name="Cheng J.X."/>
            <person name="Dai P.F."/>
            <person name="Guo W.B."/>
            <person name="Han X.H."/>
            <person name="Huang E.J."/>
            <person name="Li L.F."/>
            <person name="Wei W."/>
            <person name="Gao Y.C."/>
            <person name="Liu J.Z."/>
            <person name="Shao H.Z."/>
            <person name="Wang X."/>
            <person name="Wang C.C."/>
            <person name="Yang T.C."/>
            <person name="Huo Q.B."/>
            <person name="Li W."/>
            <person name="Chen H.Y."/>
            <person name="Chen S.E."/>
            <person name="Zhou L.G."/>
            <person name="Ni X.B."/>
            <person name="Tian J.H."/>
            <person name="Sheng Y."/>
            <person name="Liu T."/>
            <person name="Pan Y.S."/>
            <person name="Xia L.Y."/>
            <person name="Li J."/>
            <person name="Zhao F."/>
            <person name="Cao W.C."/>
        </authorList>
    </citation>
    <scope>NUCLEOTIDE SEQUENCE [LARGE SCALE GENOMIC DNA]</scope>
    <source>
        <strain evidence="1">HaeL-2018</strain>
    </source>
</reference>
<keyword evidence="2" id="KW-1185">Reference proteome</keyword>
<dbReference type="AlphaFoldDB" id="A0A9J6G2Y1"/>
<accession>A0A9J6G2Y1</accession>
<dbReference type="Proteomes" id="UP000821853">
    <property type="component" value="Chromosome 3"/>
</dbReference>
<gene>
    <name evidence="1" type="ORF">HPB48_007213</name>
</gene>
<protein>
    <submittedName>
        <fullName evidence="1">Uncharacterized protein</fullName>
    </submittedName>
</protein>
<evidence type="ECO:0000313" key="2">
    <source>
        <dbReference type="Proteomes" id="UP000821853"/>
    </source>
</evidence>
<comment type="caution">
    <text evidence="1">The sequence shown here is derived from an EMBL/GenBank/DDBJ whole genome shotgun (WGS) entry which is preliminary data.</text>
</comment>